<evidence type="ECO:0000313" key="2">
    <source>
        <dbReference type="Proteomes" id="UP001207582"/>
    </source>
</evidence>
<protein>
    <recommendedName>
        <fullName evidence="3">DUF2336 domain-containing protein</fullName>
    </recommendedName>
</protein>
<dbReference type="RefSeq" id="WP_264772232.1">
    <property type="nucleotide sequence ID" value="NZ_JAPDOG010000011.1"/>
</dbReference>
<gene>
    <name evidence="1" type="ORF">OM960_12985</name>
</gene>
<evidence type="ECO:0008006" key="3">
    <source>
        <dbReference type="Google" id="ProtNLM"/>
    </source>
</evidence>
<organism evidence="1 2">
    <name type="scientific">Defluviimonas salinarum</name>
    <dbReference type="NCBI Taxonomy" id="2992147"/>
    <lineage>
        <taxon>Bacteria</taxon>
        <taxon>Pseudomonadati</taxon>
        <taxon>Pseudomonadota</taxon>
        <taxon>Alphaproteobacteria</taxon>
        <taxon>Rhodobacterales</taxon>
        <taxon>Paracoccaceae</taxon>
        <taxon>Albidovulum</taxon>
    </lineage>
</organism>
<accession>A0ABT3J515</accession>
<proteinExistence type="predicted"/>
<sequence length="238" mass="25508">MISVAGRPFFGGESPRASLSPGSISNLPAEAANRARRMILALGHARAEGMADLLVDPFSTAPTPLRLLRERVAETDATEAAYPADITDMGRSGRAEVVLRGIGMDVLTEFCATLLRLEMLMLLEARTLSNFMIASGIHEAAADRLAPVTVAAAAMQLLDVDTPAWVRHLATFSRRELAGLGAAAEAGRTLQADALARFGRIRDIDDLEAAADEVRAREHALRRLIKTPGRPYPSGREG</sequence>
<name>A0ABT3J515_9RHOB</name>
<keyword evidence="2" id="KW-1185">Reference proteome</keyword>
<evidence type="ECO:0000313" key="1">
    <source>
        <dbReference type="EMBL" id="MCW3782499.1"/>
    </source>
</evidence>
<dbReference type="EMBL" id="JAPDOG010000011">
    <property type="protein sequence ID" value="MCW3782499.1"/>
    <property type="molecule type" value="Genomic_DNA"/>
</dbReference>
<reference evidence="1 2" key="1">
    <citation type="submission" date="2022-10" db="EMBL/GenBank/DDBJ databases">
        <title>Defluviimonas sp. CAU 1641 isolated from mud.</title>
        <authorList>
            <person name="Kim W."/>
        </authorList>
    </citation>
    <scope>NUCLEOTIDE SEQUENCE [LARGE SCALE GENOMIC DNA]</scope>
    <source>
        <strain evidence="1 2">CAU 1641</strain>
    </source>
</reference>
<dbReference type="Proteomes" id="UP001207582">
    <property type="component" value="Unassembled WGS sequence"/>
</dbReference>
<comment type="caution">
    <text evidence="1">The sequence shown here is derived from an EMBL/GenBank/DDBJ whole genome shotgun (WGS) entry which is preliminary data.</text>
</comment>